<dbReference type="RefSeq" id="WP_354150219.1">
    <property type="nucleotide sequence ID" value="NZ_JBEPMN010000002.1"/>
</dbReference>
<gene>
    <name evidence="3" type="ORF">ABID44_000624</name>
</gene>
<keyword evidence="1" id="KW-0812">Transmembrane</keyword>
<keyword evidence="1" id="KW-0472">Membrane</keyword>
<feature type="transmembrane region" description="Helical" evidence="1">
    <location>
        <begin position="269"/>
        <end position="287"/>
    </location>
</feature>
<proteinExistence type="predicted"/>
<dbReference type="SUPFAM" id="SSF103481">
    <property type="entry name" value="Multidrug resistance efflux transporter EmrE"/>
    <property type="match status" value="2"/>
</dbReference>
<dbReference type="PANTHER" id="PTHR22911:SF103">
    <property type="entry name" value="BLR2811 PROTEIN"/>
    <property type="match status" value="1"/>
</dbReference>
<dbReference type="PANTHER" id="PTHR22911">
    <property type="entry name" value="ACYL-MALONYL CONDENSING ENZYME-RELATED"/>
    <property type="match status" value="1"/>
</dbReference>
<dbReference type="Pfam" id="PF00892">
    <property type="entry name" value="EamA"/>
    <property type="match status" value="2"/>
</dbReference>
<name>A0ABV2KI98_9HYPH</name>
<feature type="transmembrane region" description="Helical" evidence="1">
    <location>
        <begin position="42"/>
        <end position="63"/>
    </location>
</feature>
<dbReference type="EMBL" id="JBEPMN010000002">
    <property type="protein sequence ID" value="MET3660310.1"/>
    <property type="molecule type" value="Genomic_DNA"/>
</dbReference>
<feature type="transmembrane region" description="Helical" evidence="1">
    <location>
        <begin position="83"/>
        <end position="101"/>
    </location>
</feature>
<keyword evidence="4" id="KW-1185">Reference proteome</keyword>
<evidence type="ECO:0000256" key="1">
    <source>
        <dbReference type="SAM" id="Phobius"/>
    </source>
</evidence>
<feature type="domain" description="EamA" evidence="2">
    <location>
        <begin position="15"/>
        <end position="147"/>
    </location>
</feature>
<dbReference type="InterPro" id="IPR000620">
    <property type="entry name" value="EamA_dom"/>
</dbReference>
<evidence type="ECO:0000259" key="2">
    <source>
        <dbReference type="Pfam" id="PF00892"/>
    </source>
</evidence>
<feature type="transmembrane region" description="Helical" evidence="1">
    <location>
        <begin position="239"/>
        <end position="263"/>
    </location>
</feature>
<feature type="domain" description="EamA" evidence="2">
    <location>
        <begin position="159"/>
        <end position="282"/>
    </location>
</feature>
<evidence type="ECO:0000313" key="4">
    <source>
        <dbReference type="Proteomes" id="UP001549143"/>
    </source>
</evidence>
<sequence length="295" mass="32249">MDSVSHNEQRHAVITGIVLMCAGIALLTINDAIAKTLTSKHSPLQIIFLRNLIALPVAFAITLKMGGRNALRSYKPTAHLFRAILWVSSAVMFITSIKYLALAEATTLIFVAPLIITAISAIVLKEHVGWRRWSAVVVGFVGLIIVIRPGSSTFHLVSLLPIGAAFLYAILMLGARWLDVRDSVWTLMLYLTASGALISGIFMPFVWVEVQASDLWLFFSLAVVGTAGMTMLTQAFRFAPAVVIAPFEYTAILWAVILGWLFWKDIPDTLTFLGGAIIILSGIHIVWREAATKAA</sequence>
<accession>A0ABV2KI98</accession>
<feature type="transmembrane region" description="Helical" evidence="1">
    <location>
        <begin position="214"/>
        <end position="232"/>
    </location>
</feature>
<feature type="transmembrane region" description="Helical" evidence="1">
    <location>
        <begin position="133"/>
        <end position="150"/>
    </location>
</feature>
<feature type="transmembrane region" description="Helical" evidence="1">
    <location>
        <begin position="12"/>
        <end position="30"/>
    </location>
</feature>
<feature type="transmembrane region" description="Helical" evidence="1">
    <location>
        <begin position="156"/>
        <end position="175"/>
    </location>
</feature>
<comment type="caution">
    <text evidence="3">The sequence shown here is derived from an EMBL/GenBank/DDBJ whole genome shotgun (WGS) entry which is preliminary data.</text>
</comment>
<keyword evidence="1" id="KW-1133">Transmembrane helix</keyword>
<reference evidence="3 4" key="1">
    <citation type="submission" date="2024-06" db="EMBL/GenBank/DDBJ databases">
        <title>Genomic Encyclopedia of Type Strains, Phase IV (KMG-IV): sequencing the most valuable type-strain genomes for metagenomic binning, comparative biology and taxonomic classification.</title>
        <authorList>
            <person name="Goeker M."/>
        </authorList>
    </citation>
    <scope>NUCLEOTIDE SEQUENCE [LARGE SCALE GENOMIC DNA]</scope>
    <source>
        <strain evidence="3 4">DSM 19730</strain>
    </source>
</reference>
<organism evidence="3 4">
    <name type="scientific">Aquamicrobium ahrensii</name>
    <dbReference type="NCBI Taxonomy" id="469551"/>
    <lineage>
        <taxon>Bacteria</taxon>
        <taxon>Pseudomonadati</taxon>
        <taxon>Pseudomonadota</taxon>
        <taxon>Alphaproteobacteria</taxon>
        <taxon>Hyphomicrobiales</taxon>
        <taxon>Phyllobacteriaceae</taxon>
        <taxon>Aquamicrobium</taxon>
    </lineage>
</organism>
<feature type="transmembrane region" description="Helical" evidence="1">
    <location>
        <begin position="107"/>
        <end position="124"/>
    </location>
</feature>
<protein>
    <submittedName>
        <fullName evidence="3">Drug/metabolite transporter (DMT)-like permease</fullName>
    </submittedName>
</protein>
<evidence type="ECO:0000313" key="3">
    <source>
        <dbReference type="EMBL" id="MET3660310.1"/>
    </source>
</evidence>
<dbReference type="Proteomes" id="UP001549143">
    <property type="component" value="Unassembled WGS sequence"/>
</dbReference>
<feature type="transmembrane region" description="Helical" evidence="1">
    <location>
        <begin position="187"/>
        <end position="208"/>
    </location>
</feature>
<dbReference type="InterPro" id="IPR037185">
    <property type="entry name" value="EmrE-like"/>
</dbReference>